<comment type="caution">
    <text evidence="2">The sequence shown here is derived from an EMBL/GenBank/DDBJ whole genome shotgun (WGS) entry which is preliminary data.</text>
</comment>
<gene>
    <name evidence="2" type="ORF">HZU72_14215</name>
</gene>
<dbReference type="PANTHER" id="PTHR14015:SF2">
    <property type="entry name" value="OPIOID GROWTH FACTOR RECEPTOR (OGFR) CONSERVED DOMAIN-CONTAINING PROTEIN"/>
    <property type="match status" value="1"/>
</dbReference>
<reference evidence="2 3" key="1">
    <citation type="submission" date="2020-07" db="EMBL/GenBank/DDBJ databases">
        <title>Halomonas sp. QX-2 draft genome sequence.</title>
        <authorList>
            <person name="Qiu X."/>
        </authorList>
    </citation>
    <scope>NUCLEOTIDE SEQUENCE [LARGE SCALE GENOMIC DNA]</scope>
    <source>
        <strain evidence="2 3">QX-2</strain>
    </source>
</reference>
<evidence type="ECO:0000313" key="2">
    <source>
        <dbReference type="EMBL" id="NYT73573.1"/>
    </source>
</evidence>
<keyword evidence="3" id="KW-1185">Reference proteome</keyword>
<feature type="domain" description="Opioid growth factor receptor (OGFr) conserved" evidence="1">
    <location>
        <begin position="27"/>
        <end position="165"/>
    </location>
</feature>
<sequence>MSHQLTPLIAFYRGEAPDHKGRYIDAVWALSHFWLEHTHDYIQWLFPLPEVGRFNHFAPRLTDVEREVFQDDSALREQQRASLDVMLSFLGLTRDGLTITAQPSLNIREHIWLKAGGHNHLRITRMIRSLALCHQPKLAASFQQAVIDIGSTQGIVSAQSMAYWRAASDAKHTV</sequence>
<dbReference type="PANTHER" id="PTHR14015">
    <property type="entry name" value="OPIOID GROWTH FACTOR RECEPTOR OGFR ZETA-TYPE OPIOID RECEPTOR"/>
    <property type="match status" value="1"/>
</dbReference>
<dbReference type="RefSeq" id="WP_180093193.1">
    <property type="nucleotide sequence ID" value="NZ_JACCGK010000012.1"/>
</dbReference>
<evidence type="ECO:0000259" key="1">
    <source>
        <dbReference type="Pfam" id="PF04664"/>
    </source>
</evidence>
<dbReference type="AlphaFoldDB" id="A0A7Z0N8E0"/>
<organism evidence="2 3">
    <name type="scientific">Vreelandella sedimenti</name>
    <dbReference type="NCBI Taxonomy" id="2729618"/>
    <lineage>
        <taxon>Bacteria</taxon>
        <taxon>Pseudomonadati</taxon>
        <taxon>Pseudomonadota</taxon>
        <taxon>Gammaproteobacteria</taxon>
        <taxon>Oceanospirillales</taxon>
        <taxon>Halomonadaceae</taxon>
        <taxon>Vreelandella</taxon>
    </lineage>
</organism>
<dbReference type="InterPro" id="IPR039574">
    <property type="entry name" value="OGFr"/>
</dbReference>
<accession>A0A7Z0N8E0</accession>
<dbReference type="InterPro" id="IPR006757">
    <property type="entry name" value="OGF_rcpt"/>
</dbReference>
<proteinExistence type="predicted"/>
<evidence type="ECO:0000313" key="3">
    <source>
        <dbReference type="Proteomes" id="UP000520876"/>
    </source>
</evidence>
<name>A0A7Z0N8E0_9GAMM</name>
<dbReference type="Pfam" id="PF04664">
    <property type="entry name" value="OGFr_N"/>
    <property type="match status" value="1"/>
</dbReference>
<dbReference type="Proteomes" id="UP000520876">
    <property type="component" value="Unassembled WGS sequence"/>
</dbReference>
<dbReference type="EMBL" id="JACCGK010000012">
    <property type="protein sequence ID" value="NYT73573.1"/>
    <property type="molecule type" value="Genomic_DNA"/>
</dbReference>
<protein>
    <recommendedName>
        <fullName evidence="1">Opioid growth factor receptor (OGFr) conserved domain-containing protein</fullName>
    </recommendedName>
</protein>
<dbReference type="GO" id="GO:0140625">
    <property type="term" value="F:opioid growth factor receptor activity"/>
    <property type="evidence" value="ECO:0007669"/>
    <property type="project" value="InterPro"/>
</dbReference>
<dbReference type="GO" id="GO:0016020">
    <property type="term" value="C:membrane"/>
    <property type="evidence" value="ECO:0007669"/>
    <property type="project" value="InterPro"/>
</dbReference>